<evidence type="ECO:0008006" key="3">
    <source>
        <dbReference type="Google" id="ProtNLM"/>
    </source>
</evidence>
<dbReference type="RefSeq" id="WP_048848999.1">
    <property type="nucleotide sequence ID" value="NZ_BALE01000021.1"/>
</dbReference>
<sequence length="312" mass="33651">MKTGEISTLDINAAIMALPPVARHENGSFDVEENRRLNAWLRNGGIRTFMYGGVANLFNEPLSSYGALLDLIEDMAQPDEWIIPSIGADFGKAWDQVEVLRSRNFPTAILLPFAPVNGSGVASGLRRLTDRLGKPLMVFFKDPSYLSVSDAVSLIRDGVLCTIEYGISANADGKHPYLARLVDELSNADRVIDGAGEKSIVSTAEYGLRNYTSGSGVIAPRLSTQLHAAIRSGNLEEARRLSVLFGPFEALRAEISPIPVLHDGVRLAGIADTGFMGPFFASLAGANAQKVEELAKSLLRQEEETSSATELS</sequence>
<dbReference type="OrthoDB" id="9778880at2"/>
<name>A0A0D6MLB3_9PROT</name>
<dbReference type="AlphaFoldDB" id="A0A0D6MLB3"/>
<dbReference type="SUPFAM" id="SSF51569">
    <property type="entry name" value="Aldolase"/>
    <property type="match status" value="1"/>
</dbReference>
<accession>A0A0D6MLB3</accession>
<protein>
    <recommendedName>
        <fullName evidence="3">Dihydrodipicolinate synthase</fullName>
    </recommendedName>
</protein>
<dbReference type="InterPro" id="IPR013785">
    <property type="entry name" value="Aldolase_TIM"/>
</dbReference>
<dbReference type="Gene3D" id="3.20.20.70">
    <property type="entry name" value="Aldolase class I"/>
    <property type="match status" value="1"/>
</dbReference>
<gene>
    <name evidence="1" type="ORF">Tasa_021_035</name>
</gene>
<reference evidence="1 2" key="1">
    <citation type="submission" date="2012-10" db="EMBL/GenBank/DDBJ databases">
        <title>Genome sequencing of Tanticharoenia sakaeratensis NBRC 103193.</title>
        <authorList>
            <person name="Azuma Y."/>
            <person name="Hadano H."/>
            <person name="Hirakawa H."/>
            <person name="Matsushita K."/>
        </authorList>
    </citation>
    <scope>NUCLEOTIDE SEQUENCE [LARGE SCALE GENOMIC DNA]</scope>
    <source>
        <strain evidence="1 2">NBRC 103193</strain>
    </source>
</reference>
<dbReference type="STRING" id="1231623.Tasa_021_035"/>
<evidence type="ECO:0000313" key="1">
    <source>
        <dbReference type="EMBL" id="GAN54454.1"/>
    </source>
</evidence>
<keyword evidence="2" id="KW-1185">Reference proteome</keyword>
<comment type="caution">
    <text evidence="1">The sequence shown here is derived from an EMBL/GenBank/DDBJ whole genome shotgun (WGS) entry which is preliminary data.</text>
</comment>
<dbReference type="EMBL" id="BALE01000021">
    <property type="protein sequence ID" value="GAN54454.1"/>
    <property type="molecule type" value="Genomic_DNA"/>
</dbReference>
<proteinExistence type="predicted"/>
<dbReference type="Proteomes" id="UP000032679">
    <property type="component" value="Unassembled WGS sequence"/>
</dbReference>
<organism evidence="1 2">
    <name type="scientific">Tanticharoenia sakaeratensis NBRC 103193</name>
    <dbReference type="NCBI Taxonomy" id="1231623"/>
    <lineage>
        <taxon>Bacteria</taxon>
        <taxon>Pseudomonadati</taxon>
        <taxon>Pseudomonadota</taxon>
        <taxon>Alphaproteobacteria</taxon>
        <taxon>Acetobacterales</taxon>
        <taxon>Acetobacteraceae</taxon>
        <taxon>Tanticharoenia</taxon>
    </lineage>
</organism>
<evidence type="ECO:0000313" key="2">
    <source>
        <dbReference type="Proteomes" id="UP000032679"/>
    </source>
</evidence>